<evidence type="ECO:0000256" key="3">
    <source>
        <dbReference type="SAM" id="SignalP"/>
    </source>
</evidence>
<gene>
    <name evidence="4" type="ORF">ACFQ16_09780</name>
</gene>
<organism evidence="4 5">
    <name type="scientific">Saccharopolyspora rosea</name>
    <dbReference type="NCBI Taxonomy" id="524884"/>
    <lineage>
        <taxon>Bacteria</taxon>
        <taxon>Bacillati</taxon>
        <taxon>Actinomycetota</taxon>
        <taxon>Actinomycetes</taxon>
        <taxon>Pseudonocardiales</taxon>
        <taxon>Pseudonocardiaceae</taxon>
        <taxon>Saccharopolyspora</taxon>
    </lineage>
</organism>
<dbReference type="RefSeq" id="WP_263247480.1">
    <property type="nucleotide sequence ID" value="NZ_BAABLT010000008.1"/>
</dbReference>
<evidence type="ECO:0000313" key="4">
    <source>
        <dbReference type="EMBL" id="MFD0920030.1"/>
    </source>
</evidence>
<protein>
    <submittedName>
        <fullName evidence="4">C69 family dipeptidase</fullName>
        <ecNumber evidence="4">3.4.13.-</ecNumber>
    </submittedName>
</protein>
<evidence type="ECO:0000256" key="2">
    <source>
        <dbReference type="SAM" id="Phobius"/>
    </source>
</evidence>
<dbReference type="PANTHER" id="PTHR12994:SF17">
    <property type="entry name" value="LD30995P"/>
    <property type="match status" value="1"/>
</dbReference>
<dbReference type="PANTHER" id="PTHR12994">
    <property type="entry name" value="SECERNIN"/>
    <property type="match status" value="1"/>
</dbReference>
<proteinExistence type="predicted"/>
<dbReference type="Proteomes" id="UP001597018">
    <property type="component" value="Unassembled WGS sequence"/>
</dbReference>
<keyword evidence="4" id="KW-0378">Hydrolase</keyword>
<feature type="compositionally biased region" description="Polar residues" evidence="1">
    <location>
        <begin position="518"/>
        <end position="528"/>
    </location>
</feature>
<keyword evidence="5" id="KW-1185">Reference proteome</keyword>
<name>A0ABW3FT69_9PSEU</name>
<sequence length="608" mass="66017">MRAPRWLLIASVASMLLGPAPAAGAAPGPGAHTPTPARKSGSDKSFAVYIGKNLTADGHTFLGGFGHEPSSHWLDIVPHRTHPPGATTQVGATGEADMPGELSRIPQAPETARYITSNYSEFSGFPAPLTNGGLNEYGVAARDVWSDSRPELVEQTPNPQHGPNYSDLSRIAVERAHSAREAVQIVGSLIDEYGYTDYGGNSHLFADANEGWVLVEFAGGRGLWAAERLGPDDVRVSYPGYIDHFPTDWAHDPNYLASPNLVSYAQQRGWWEPGTPFDPQRVYGTPFPGKPVRPGQPADPGDPSPYRHPPSLEAEFRMLRPVRLQDVMRIVRDPRWSDDRSGYGQVAELDDSLPNAELAKLWVANTAAVTAPYIPIYIGTQWIPPEYRQHRYLTHNSAAEYLDPQFAEQEATESATQTFKRLMYATCSRPRQYLGTVTRAFEGFEAQILDGQRDVEQRAAGQFRNGDAAGARSTLTRASTGWAVDGLRLGDHLLDDELRKSEQHGGIREPQVAVPPGETTNPDSTDMSLRSEDTARDRINCDLGGGWADGGTLAKKGEYGDPADVPDFEAADDSAPAGGGWWAYALAGLGGLVVGVAAMALLRRRNAR</sequence>
<feature type="signal peptide" evidence="3">
    <location>
        <begin position="1"/>
        <end position="25"/>
    </location>
</feature>
<feature type="transmembrane region" description="Helical" evidence="2">
    <location>
        <begin position="581"/>
        <end position="602"/>
    </location>
</feature>
<feature type="compositionally biased region" description="Low complexity" evidence="1">
    <location>
        <begin position="23"/>
        <end position="37"/>
    </location>
</feature>
<comment type="caution">
    <text evidence="4">The sequence shown here is derived from an EMBL/GenBank/DDBJ whole genome shotgun (WGS) entry which is preliminary data.</text>
</comment>
<dbReference type="Pfam" id="PF03577">
    <property type="entry name" value="Peptidase_C69"/>
    <property type="match status" value="1"/>
</dbReference>
<dbReference type="GO" id="GO:0016805">
    <property type="term" value="F:dipeptidase activity"/>
    <property type="evidence" value="ECO:0007669"/>
    <property type="project" value="UniProtKB-KW"/>
</dbReference>
<evidence type="ECO:0000256" key="1">
    <source>
        <dbReference type="SAM" id="MobiDB-lite"/>
    </source>
</evidence>
<dbReference type="EMBL" id="JBHTIW010000005">
    <property type="protein sequence ID" value="MFD0920030.1"/>
    <property type="molecule type" value="Genomic_DNA"/>
</dbReference>
<feature type="region of interest" description="Disordered" evidence="1">
    <location>
        <begin position="281"/>
        <end position="311"/>
    </location>
</feature>
<evidence type="ECO:0000313" key="5">
    <source>
        <dbReference type="Proteomes" id="UP001597018"/>
    </source>
</evidence>
<keyword evidence="2" id="KW-1133">Transmembrane helix</keyword>
<reference evidence="5" key="1">
    <citation type="journal article" date="2019" name="Int. J. Syst. Evol. Microbiol.">
        <title>The Global Catalogue of Microorganisms (GCM) 10K type strain sequencing project: providing services to taxonomists for standard genome sequencing and annotation.</title>
        <authorList>
            <consortium name="The Broad Institute Genomics Platform"/>
            <consortium name="The Broad Institute Genome Sequencing Center for Infectious Disease"/>
            <person name="Wu L."/>
            <person name="Ma J."/>
        </authorList>
    </citation>
    <scope>NUCLEOTIDE SEQUENCE [LARGE SCALE GENOMIC DNA]</scope>
    <source>
        <strain evidence="5">CCUG 56401</strain>
    </source>
</reference>
<dbReference type="InterPro" id="IPR005322">
    <property type="entry name" value="Peptidase_C69"/>
</dbReference>
<feature type="region of interest" description="Disordered" evidence="1">
    <location>
        <begin position="501"/>
        <end position="530"/>
    </location>
</feature>
<keyword evidence="4" id="KW-0645">Protease</keyword>
<keyword evidence="4" id="KW-0224">Dipeptidase</keyword>
<feature type="chain" id="PRO_5045968438" evidence="3">
    <location>
        <begin position="26"/>
        <end position="608"/>
    </location>
</feature>
<keyword evidence="2" id="KW-0472">Membrane</keyword>
<dbReference type="EC" id="3.4.13.-" evidence="4"/>
<accession>A0ABW3FT69</accession>
<keyword evidence="3" id="KW-0732">Signal</keyword>
<feature type="region of interest" description="Disordered" evidence="1">
    <location>
        <begin position="23"/>
        <end position="42"/>
    </location>
</feature>
<keyword evidence="2" id="KW-0812">Transmembrane</keyword>